<organism evidence="1">
    <name type="scientific">Arion vulgaris</name>
    <dbReference type="NCBI Taxonomy" id="1028688"/>
    <lineage>
        <taxon>Eukaryota</taxon>
        <taxon>Metazoa</taxon>
        <taxon>Spiralia</taxon>
        <taxon>Lophotrochozoa</taxon>
        <taxon>Mollusca</taxon>
        <taxon>Gastropoda</taxon>
        <taxon>Heterobranchia</taxon>
        <taxon>Euthyneura</taxon>
        <taxon>Panpulmonata</taxon>
        <taxon>Eupulmonata</taxon>
        <taxon>Stylommatophora</taxon>
        <taxon>Helicina</taxon>
        <taxon>Arionoidea</taxon>
        <taxon>Arionidae</taxon>
        <taxon>Arion</taxon>
    </lineage>
</organism>
<feature type="non-terminal residue" evidence="1">
    <location>
        <position position="1"/>
    </location>
</feature>
<feature type="non-terminal residue" evidence="1">
    <location>
        <position position="118"/>
    </location>
</feature>
<dbReference type="EMBL" id="HACG01000353">
    <property type="protein sequence ID" value="CEK47218.1"/>
    <property type="molecule type" value="Transcribed_RNA"/>
</dbReference>
<dbReference type="AlphaFoldDB" id="A0A0B6XTL4"/>
<proteinExistence type="predicted"/>
<name>A0A0B6XTL4_9EUPU</name>
<gene>
    <name evidence="1" type="primary">ORF805</name>
</gene>
<protein>
    <submittedName>
        <fullName evidence="1">Uncharacterized protein</fullName>
    </submittedName>
</protein>
<reference evidence="1" key="1">
    <citation type="submission" date="2014-12" db="EMBL/GenBank/DDBJ databases">
        <title>Insight into the proteome of Arion vulgaris.</title>
        <authorList>
            <person name="Aradska J."/>
            <person name="Bulat T."/>
            <person name="Smidak R."/>
            <person name="Sarate P."/>
            <person name="Gangsoo J."/>
            <person name="Sialana F."/>
            <person name="Bilban M."/>
            <person name="Lubec G."/>
        </authorList>
    </citation>
    <scope>NUCLEOTIDE SEQUENCE</scope>
    <source>
        <tissue evidence="1">Skin</tissue>
    </source>
</reference>
<evidence type="ECO:0000313" key="1">
    <source>
        <dbReference type="EMBL" id="CEK47218.1"/>
    </source>
</evidence>
<sequence length="118" mass="13131">QQPCCTKDILNKSLKFLYKLFESLSSRKGQVLCGGARPGEDIMKVTDLITLADSDSESASEVLDCSLKHILVNPHWKIRALKDDGSPASKLEDVTKLDSQVPYMSFLCRLQRSLFGVL</sequence>
<accession>A0A0B6XTL4</accession>